<evidence type="ECO:0000313" key="1">
    <source>
        <dbReference type="EMBL" id="GBO27279.1"/>
    </source>
</evidence>
<protein>
    <submittedName>
        <fullName evidence="1">Uncharacterized protein</fullName>
    </submittedName>
</protein>
<sequence length="110" mass="12657">MTEQSGMAGPDLEAMLLATLKNHPSGVTQNILMESIPALSVLELAQLLNKLIAQNKIKPRLPSDSSNSKWIFPNITSCYSDRRQRDNLESKVLVEDRQYYRQYCPREKYR</sequence>
<dbReference type="InterPro" id="IPR036388">
    <property type="entry name" value="WH-like_DNA-bd_sf"/>
</dbReference>
<reference evidence="1 2" key="1">
    <citation type="journal article" date="2019" name="Sci. Rep.">
        <title>Orb-weaving spider Araneus ventricosus genome elucidates the spidroin gene catalogue.</title>
        <authorList>
            <person name="Kono N."/>
            <person name="Nakamura H."/>
            <person name="Ohtoshi R."/>
            <person name="Moran D.A.P."/>
            <person name="Shinohara A."/>
            <person name="Yoshida Y."/>
            <person name="Fujiwara M."/>
            <person name="Mori M."/>
            <person name="Tomita M."/>
            <person name="Arakawa K."/>
        </authorList>
    </citation>
    <scope>NUCLEOTIDE SEQUENCE [LARGE SCALE GENOMIC DNA]</scope>
</reference>
<keyword evidence="2" id="KW-1185">Reference proteome</keyword>
<organism evidence="1 2">
    <name type="scientific">Araneus ventricosus</name>
    <name type="common">Orbweaver spider</name>
    <name type="synonym">Epeira ventricosa</name>
    <dbReference type="NCBI Taxonomy" id="182803"/>
    <lineage>
        <taxon>Eukaryota</taxon>
        <taxon>Metazoa</taxon>
        <taxon>Ecdysozoa</taxon>
        <taxon>Arthropoda</taxon>
        <taxon>Chelicerata</taxon>
        <taxon>Arachnida</taxon>
        <taxon>Araneae</taxon>
        <taxon>Araneomorphae</taxon>
        <taxon>Entelegynae</taxon>
        <taxon>Araneoidea</taxon>
        <taxon>Araneidae</taxon>
        <taxon>Araneus</taxon>
    </lineage>
</organism>
<proteinExistence type="predicted"/>
<accession>A0A4Y2VQ50</accession>
<evidence type="ECO:0000313" key="2">
    <source>
        <dbReference type="Proteomes" id="UP000499080"/>
    </source>
</evidence>
<dbReference type="InterPro" id="IPR036390">
    <property type="entry name" value="WH_DNA-bd_sf"/>
</dbReference>
<dbReference type="Proteomes" id="UP000499080">
    <property type="component" value="Unassembled WGS sequence"/>
</dbReference>
<dbReference type="SUPFAM" id="SSF46785">
    <property type="entry name" value="Winged helix' DNA-binding domain"/>
    <property type="match status" value="1"/>
</dbReference>
<comment type="caution">
    <text evidence="1">The sequence shown here is derived from an EMBL/GenBank/DDBJ whole genome shotgun (WGS) entry which is preliminary data.</text>
</comment>
<dbReference type="Gene3D" id="1.10.10.10">
    <property type="entry name" value="Winged helix-like DNA-binding domain superfamily/Winged helix DNA-binding domain"/>
    <property type="match status" value="1"/>
</dbReference>
<gene>
    <name evidence="1" type="ORF">AVEN_141538_1</name>
</gene>
<dbReference type="AlphaFoldDB" id="A0A4Y2VQ50"/>
<name>A0A4Y2VQ50_ARAVE</name>
<dbReference type="EMBL" id="BGPR01050259">
    <property type="protein sequence ID" value="GBO27279.1"/>
    <property type="molecule type" value="Genomic_DNA"/>
</dbReference>